<sequence length="186" mass="20095">MRLMLRDAILRLREAGYGILALAIRVKFPELATLQNITVFGLDDLSIFAGGHGYLTDVRFHVVPNHFLMHSDLMSLPQGNVLPSLVPGQRLVVTQLRAGPFSSGVRINHVPIKVPNVIYNAKIVVHGIYLPFPHLYLDDLASADHISIGESGTCGTSSAVSPDECLVTPASAPAMPAIVDLDDGMY</sequence>
<accession>A0A835VNV1</accession>
<dbReference type="Proteomes" id="UP000639772">
    <property type="component" value="Chromosome 1"/>
</dbReference>
<protein>
    <submittedName>
        <fullName evidence="2">Uncharacterized protein</fullName>
    </submittedName>
</protein>
<comment type="caution">
    <text evidence="2">The sequence shown here is derived from an EMBL/GenBank/DDBJ whole genome shotgun (WGS) entry which is preliminary data.</text>
</comment>
<evidence type="ECO:0000313" key="2">
    <source>
        <dbReference type="EMBL" id="KAG0503708.1"/>
    </source>
</evidence>
<dbReference type="InterPro" id="IPR052806">
    <property type="entry name" value="Fasciclin-like_AGP"/>
</dbReference>
<name>A0A835VNV1_VANPL</name>
<dbReference type="EMBL" id="JADCNL010000001">
    <property type="protein sequence ID" value="KAG0499512.1"/>
    <property type="molecule type" value="Genomic_DNA"/>
</dbReference>
<dbReference type="EMBL" id="JADCNM010000001">
    <property type="protein sequence ID" value="KAG0503708.1"/>
    <property type="molecule type" value="Genomic_DNA"/>
</dbReference>
<dbReference type="PANTHER" id="PTHR33985:SF2">
    <property type="entry name" value="EXPRESSED PROTEIN"/>
    <property type="match status" value="1"/>
</dbReference>
<keyword evidence="3" id="KW-1185">Reference proteome</keyword>
<proteinExistence type="predicted"/>
<gene>
    <name evidence="2" type="ORF">HPP92_003780</name>
    <name evidence="1" type="ORF">HPP92_004203</name>
</gene>
<organism evidence="2 4">
    <name type="scientific">Vanilla planifolia</name>
    <name type="common">Vanilla</name>
    <dbReference type="NCBI Taxonomy" id="51239"/>
    <lineage>
        <taxon>Eukaryota</taxon>
        <taxon>Viridiplantae</taxon>
        <taxon>Streptophyta</taxon>
        <taxon>Embryophyta</taxon>
        <taxon>Tracheophyta</taxon>
        <taxon>Spermatophyta</taxon>
        <taxon>Magnoliopsida</taxon>
        <taxon>Liliopsida</taxon>
        <taxon>Asparagales</taxon>
        <taxon>Orchidaceae</taxon>
        <taxon>Vanilloideae</taxon>
        <taxon>Vanilleae</taxon>
        <taxon>Vanilla</taxon>
    </lineage>
</organism>
<evidence type="ECO:0000313" key="3">
    <source>
        <dbReference type="Proteomes" id="UP000636800"/>
    </source>
</evidence>
<evidence type="ECO:0000313" key="4">
    <source>
        <dbReference type="Proteomes" id="UP000639772"/>
    </source>
</evidence>
<dbReference type="PANTHER" id="PTHR33985">
    <property type="entry name" value="OS02G0491300 PROTEIN-RELATED"/>
    <property type="match status" value="1"/>
</dbReference>
<dbReference type="OrthoDB" id="765989at2759"/>
<reference evidence="3 4" key="1">
    <citation type="journal article" date="2020" name="Nat. Food">
        <title>A phased Vanilla planifolia genome enables genetic improvement of flavour and production.</title>
        <authorList>
            <person name="Hasing T."/>
            <person name="Tang H."/>
            <person name="Brym M."/>
            <person name="Khazi F."/>
            <person name="Huang T."/>
            <person name="Chambers A.H."/>
        </authorList>
    </citation>
    <scope>NUCLEOTIDE SEQUENCE [LARGE SCALE GENOMIC DNA]</scope>
    <source>
        <tissue evidence="2">Leaf</tissue>
    </source>
</reference>
<dbReference type="AlphaFoldDB" id="A0A835VNV1"/>
<dbReference type="Proteomes" id="UP000636800">
    <property type="component" value="Chromosome 1"/>
</dbReference>
<evidence type="ECO:0000313" key="1">
    <source>
        <dbReference type="EMBL" id="KAG0499512.1"/>
    </source>
</evidence>